<comment type="caution">
    <text evidence="2">The sequence shown here is derived from an EMBL/GenBank/DDBJ whole genome shotgun (WGS) entry which is preliminary data.</text>
</comment>
<proteinExistence type="predicted"/>
<keyword evidence="1" id="KW-1133">Transmembrane helix</keyword>
<evidence type="ECO:0000313" key="2">
    <source>
        <dbReference type="EMBL" id="KAJ6988162.1"/>
    </source>
</evidence>
<dbReference type="EMBL" id="JAQIZT010000008">
    <property type="protein sequence ID" value="KAJ6988162.1"/>
    <property type="molecule type" value="Genomic_DNA"/>
</dbReference>
<keyword evidence="3" id="KW-1185">Reference proteome</keyword>
<keyword evidence="1" id="KW-0472">Membrane</keyword>
<keyword evidence="1" id="KW-0812">Transmembrane</keyword>
<evidence type="ECO:0000313" key="3">
    <source>
        <dbReference type="Proteomes" id="UP001164929"/>
    </source>
</evidence>
<dbReference type="Proteomes" id="UP001164929">
    <property type="component" value="Chromosome 8"/>
</dbReference>
<feature type="transmembrane region" description="Helical" evidence="1">
    <location>
        <begin position="55"/>
        <end position="81"/>
    </location>
</feature>
<name>A0AAD6QDH1_9ROSI</name>
<dbReference type="AlphaFoldDB" id="A0AAD6QDH1"/>
<reference evidence="2" key="1">
    <citation type="journal article" date="2023" name="Mol. Ecol. Resour.">
        <title>Chromosome-level genome assembly of a triploid poplar Populus alba 'Berolinensis'.</title>
        <authorList>
            <person name="Chen S."/>
            <person name="Yu Y."/>
            <person name="Wang X."/>
            <person name="Wang S."/>
            <person name="Zhang T."/>
            <person name="Zhou Y."/>
            <person name="He R."/>
            <person name="Meng N."/>
            <person name="Wang Y."/>
            <person name="Liu W."/>
            <person name="Liu Z."/>
            <person name="Liu J."/>
            <person name="Guo Q."/>
            <person name="Huang H."/>
            <person name="Sederoff R.R."/>
            <person name="Wang G."/>
            <person name="Qu G."/>
            <person name="Chen S."/>
        </authorList>
    </citation>
    <scope>NUCLEOTIDE SEQUENCE</scope>
    <source>
        <strain evidence="2">SC-2020</strain>
    </source>
</reference>
<accession>A0AAD6QDH1</accession>
<organism evidence="2 3">
    <name type="scientific">Populus alba x Populus x berolinensis</name>
    <dbReference type="NCBI Taxonomy" id="444605"/>
    <lineage>
        <taxon>Eukaryota</taxon>
        <taxon>Viridiplantae</taxon>
        <taxon>Streptophyta</taxon>
        <taxon>Embryophyta</taxon>
        <taxon>Tracheophyta</taxon>
        <taxon>Spermatophyta</taxon>
        <taxon>Magnoliopsida</taxon>
        <taxon>eudicotyledons</taxon>
        <taxon>Gunneridae</taxon>
        <taxon>Pentapetalae</taxon>
        <taxon>rosids</taxon>
        <taxon>fabids</taxon>
        <taxon>Malpighiales</taxon>
        <taxon>Salicaceae</taxon>
        <taxon>Saliceae</taxon>
        <taxon>Populus</taxon>
    </lineage>
</organism>
<protein>
    <submittedName>
        <fullName evidence="2">Uncharacterized protein</fullName>
    </submittedName>
</protein>
<gene>
    <name evidence="2" type="ORF">NC653_021174</name>
</gene>
<sequence>MDLNLQPKGPCCRWDQYYFMVPYIPCSSPRRRMVRWVLYFCCQPGEWIPCYACEVISLLQISLCFVVCSTLNICVWGYIYIKTLIS</sequence>
<evidence type="ECO:0000256" key="1">
    <source>
        <dbReference type="SAM" id="Phobius"/>
    </source>
</evidence>